<reference evidence="1" key="1">
    <citation type="submission" date="2016-09" db="EMBL/GenBank/DDBJ databases">
        <title>Draft genome of thermotolerant cyanobacterium Desertifilum sp. strain IPPAS B-1220.</title>
        <authorList>
            <person name="Sinetova M.A."/>
            <person name="Bolakhan K."/>
            <person name="Zayadan B.K."/>
            <person name="Mironov K.S."/>
            <person name="Ustinova V."/>
            <person name="Kupriyanova E.V."/>
            <person name="Sidorov R.A."/>
            <person name="Skrypnik A.N."/>
            <person name="Gogoleva N.E."/>
            <person name="Gogolev Y.V."/>
            <person name="Los D.A."/>
        </authorList>
    </citation>
    <scope>NUCLEOTIDE SEQUENCE [LARGE SCALE GENOMIC DNA]</scope>
    <source>
        <strain evidence="1">IPPAS B-1220</strain>
    </source>
</reference>
<dbReference type="Pfam" id="PF11927">
    <property type="entry name" value="HODM_asu-like"/>
    <property type="match status" value="1"/>
</dbReference>
<evidence type="ECO:0000313" key="1">
    <source>
        <dbReference type="EMBL" id="OEJ74244.1"/>
    </source>
</evidence>
<dbReference type="EMBL" id="MJGC01000069">
    <property type="protein sequence ID" value="OEJ74244.1"/>
    <property type="molecule type" value="Genomic_DNA"/>
</dbReference>
<evidence type="ECO:0008006" key="2">
    <source>
        <dbReference type="Google" id="ProtNLM"/>
    </source>
</evidence>
<dbReference type="OrthoDB" id="5242510at2"/>
<protein>
    <recommendedName>
        <fullName evidence="2">DUF3445 domain-containing protein</fullName>
    </recommendedName>
</protein>
<dbReference type="RefSeq" id="WP_069968164.1">
    <property type="nucleotide sequence ID" value="NZ_CM124774.1"/>
</dbReference>
<organism evidence="1">
    <name type="scientific">Desertifilum tharense IPPAS B-1220</name>
    <dbReference type="NCBI Taxonomy" id="1781255"/>
    <lineage>
        <taxon>Bacteria</taxon>
        <taxon>Bacillati</taxon>
        <taxon>Cyanobacteriota</taxon>
        <taxon>Cyanophyceae</taxon>
        <taxon>Desertifilales</taxon>
        <taxon>Desertifilaceae</taxon>
        <taxon>Desertifilum</taxon>
    </lineage>
</organism>
<dbReference type="InterPro" id="IPR021848">
    <property type="entry name" value="HODM_asu-like"/>
</dbReference>
<comment type="caution">
    <text evidence="1">The sequence shown here is derived from an EMBL/GenBank/DDBJ whole genome shotgun (WGS) entry which is preliminary data.</text>
</comment>
<gene>
    <name evidence="1" type="ORF">BH720_15695</name>
</gene>
<accession>A0A1E5QI22</accession>
<dbReference type="AlphaFoldDB" id="A0A1E5QI22"/>
<sequence length="290" mass="33221">MHFPFTSGKWQLKLGVQPLDLKDWIQIDSHFQSELDLKEQLTRSHPSEVFGSLPQSLESQRETLSLLIEHLLTHFPQIYHVQGNLIQNRLINKTWQIDDFDTNPLALAGRLVQEDFLILQPLDSQYCLTAASVCFPLRWKIAEKLGHPLAMIHQPVPQYQQKLANPVDNLFTRLSAENPVWRLNWSLVDTPELFLAKGIKKAESLPAITSENAGDRLWLRFEHQSMRRLPKTSNIVFGIHTYIEPLKILANFPEAAQGLASTVQQMPAEMQAYKSISPVRDALINYLNTL</sequence>
<name>A0A1E5QI22_9CYAN</name>
<proteinExistence type="predicted"/>